<comment type="similarity">
    <text evidence="7">Belongs to the TonB-dependent receptor family.</text>
</comment>
<dbReference type="InterPro" id="IPR037066">
    <property type="entry name" value="Plug_dom_sf"/>
</dbReference>
<dbReference type="NCBIfam" id="TIGR04057">
    <property type="entry name" value="SusC_RagA_signa"/>
    <property type="match status" value="1"/>
</dbReference>
<dbReference type="SMART" id="SM00965">
    <property type="entry name" value="STN"/>
    <property type="match status" value="1"/>
</dbReference>
<keyword evidence="6 7" id="KW-0998">Cell outer membrane</keyword>
<dbReference type="InterPro" id="IPR012910">
    <property type="entry name" value="Plug_dom"/>
</dbReference>
<keyword evidence="5 7" id="KW-0472">Membrane</keyword>
<dbReference type="Gene3D" id="2.40.170.20">
    <property type="entry name" value="TonB-dependent receptor, beta-barrel domain"/>
    <property type="match status" value="1"/>
</dbReference>
<dbReference type="Pfam" id="PF07715">
    <property type="entry name" value="Plug"/>
    <property type="match status" value="1"/>
</dbReference>
<dbReference type="SUPFAM" id="SSF56935">
    <property type="entry name" value="Porins"/>
    <property type="match status" value="1"/>
</dbReference>
<dbReference type="Gene3D" id="2.170.130.10">
    <property type="entry name" value="TonB-dependent receptor, plug domain"/>
    <property type="match status" value="1"/>
</dbReference>
<comment type="caution">
    <text evidence="9">The sequence shown here is derived from an EMBL/GenBank/DDBJ whole genome shotgun (WGS) entry which is preliminary data.</text>
</comment>
<dbReference type="Gene3D" id="2.60.40.1120">
    <property type="entry name" value="Carboxypeptidase-like, regulatory domain"/>
    <property type="match status" value="1"/>
</dbReference>
<dbReference type="InterPro" id="IPR023997">
    <property type="entry name" value="TonB-dep_OMP_SusC/RagA_CS"/>
</dbReference>
<accession>A0ABQ3HUM2</accession>
<evidence type="ECO:0000313" key="10">
    <source>
        <dbReference type="Proteomes" id="UP000620550"/>
    </source>
</evidence>
<evidence type="ECO:0000256" key="2">
    <source>
        <dbReference type="ARBA" id="ARBA00022448"/>
    </source>
</evidence>
<evidence type="ECO:0000256" key="5">
    <source>
        <dbReference type="ARBA" id="ARBA00023136"/>
    </source>
</evidence>
<comment type="subcellular location">
    <subcellularLocation>
        <location evidence="1 7">Cell outer membrane</location>
        <topology evidence="1 7">Multi-pass membrane protein</topology>
    </subcellularLocation>
</comment>
<organism evidence="9 10">
    <name type="scientific">Sphingobacterium griseoflavum</name>
    <dbReference type="NCBI Taxonomy" id="1474952"/>
    <lineage>
        <taxon>Bacteria</taxon>
        <taxon>Pseudomonadati</taxon>
        <taxon>Bacteroidota</taxon>
        <taxon>Sphingobacteriia</taxon>
        <taxon>Sphingobacteriales</taxon>
        <taxon>Sphingobacteriaceae</taxon>
        <taxon>Sphingobacterium</taxon>
    </lineage>
</organism>
<dbReference type="Pfam" id="PF07660">
    <property type="entry name" value="STN"/>
    <property type="match status" value="1"/>
</dbReference>
<evidence type="ECO:0000256" key="3">
    <source>
        <dbReference type="ARBA" id="ARBA00022452"/>
    </source>
</evidence>
<dbReference type="InterPro" id="IPR008969">
    <property type="entry name" value="CarboxyPept-like_regulatory"/>
</dbReference>
<dbReference type="SUPFAM" id="SSF49464">
    <property type="entry name" value="Carboxypeptidase regulatory domain-like"/>
    <property type="match status" value="1"/>
</dbReference>
<dbReference type="InterPro" id="IPR011662">
    <property type="entry name" value="Secretin/TonB_short_N"/>
</dbReference>
<proteinExistence type="inferred from homology"/>
<dbReference type="Pfam" id="PF13715">
    <property type="entry name" value="CarbopepD_reg_2"/>
    <property type="match status" value="1"/>
</dbReference>
<dbReference type="InterPro" id="IPR023996">
    <property type="entry name" value="TonB-dep_OMP_SusC/RagA"/>
</dbReference>
<dbReference type="PROSITE" id="PS52016">
    <property type="entry name" value="TONB_DEPENDENT_REC_3"/>
    <property type="match status" value="1"/>
</dbReference>
<evidence type="ECO:0000313" key="9">
    <source>
        <dbReference type="EMBL" id="GHE29895.1"/>
    </source>
</evidence>
<dbReference type="Proteomes" id="UP000620550">
    <property type="component" value="Unassembled WGS sequence"/>
</dbReference>
<dbReference type="Gene3D" id="3.55.50.30">
    <property type="match status" value="1"/>
</dbReference>
<feature type="domain" description="Secretin/TonB short N-terminal" evidence="8">
    <location>
        <begin position="32"/>
        <end position="83"/>
    </location>
</feature>
<evidence type="ECO:0000259" key="8">
    <source>
        <dbReference type="SMART" id="SM00965"/>
    </source>
</evidence>
<dbReference type="InterPro" id="IPR039426">
    <property type="entry name" value="TonB-dep_rcpt-like"/>
</dbReference>
<evidence type="ECO:0000256" key="6">
    <source>
        <dbReference type="ARBA" id="ARBA00023237"/>
    </source>
</evidence>
<dbReference type="InterPro" id="IPR036942">
    <property type="entry name" value="Beta-barrel_TonB_sf"/>
</dbReference>
<dbReference type="RefSeq" id="WP_189625636.1">
    <property type="nucleotide sequence ID" value="NZ_BNAF01000003.1"/>
</dbReference>
<reference evidence="10" key="1">
    <citation type="journal article" date="2019" name="Int. J. Syst. Evol. Microbiol.">
        <title>The Global Catalogue of Microorganisms (GCM) 10K type strain sequencing project: providing services to taxonomists for standard genome sequencing and annotation.</title>
        <authorList>
            <consortium name="The Broad Institute Genomics Platform"/>
            <consortium name="The Broad Institute Genome Sequencing Center for Infectious Disease"/>
            <person name="Wu L."/>
            <person name="Ma J."/>
        </authorList>
    </citation>
    <scope>NUCLEOTIDE SEQUENCE [LARGE SCALE GENOMIC DNA]</scope>
    <source>
        <strain evidence="10">CGMCC 1.12966</strain>
    </source>
</reference>
<dbReference type="EMBL" id="BNAF01000003">
    <property type="protein sequence ID" value="GHE29895.1"/>
    <property type="molecule type" value="Genomic_DNA"/>
</dbReference>
<keyword evidence="10" id="KW-1185">Reference proteome</keyword>
<protein>
    <submittedName>
        <fullName evidence="9">SusC/RagA family TonB-linked outer membrane protein</fullName>
    </submittedName>
</protein>
<keyword evidence="3 7" id="KW-1134">Transmembrane beta strand</keyword>
<name>A0ABQ3HUM2_9SPHI</name>
<evidence type="ECO:0000256" key="1">
    <source>
        <dbReference type="ARBA" id="ARBA00004571"/>
    </source>
</evidence>
<keyword evidence="2 7" id="KW-0813">Transport</keyword>
<evidence type="ECO:0000256" key="4">
    <source>
        <dbReference type="ARBA" id="ARBA00022692"/>
    </source>
</evidence>
<sequence>MAQQAAAQKITLAVKNEKLSNVLQSIGEQSGYRFFYNSELVKNSDPVTINLSNASLKESLDAITNGRQLSYTIEDRAITIKAAQAPKVAQTAQGHVHGTVTDEQNQPLGGVSVHVKGKSQGTQTDVKGNFTIAAPIGATLTFSSIGYKPKEAKVTENKALRIFLSPDANTINEVVVTGVFERPKNSFTGAVTTVTAEDLKRFAPQNPLMALQILDPSFQMPPNLEAGGNPNVMPEVRLRGQNNFALQEGRTNATLDALYGNNPNAPLFIMDGFEIPLQTLVDMDMNRIASISLLKDASATAIYGSRGANGVVVIETVRPKPGQIQVGYTGNAGLVIPDLSSYNLMNAREKYDFETLLGLHTITARGDNMSHNMRNVEILNGIYRDVVRGVDTYWLSQPLQTAISQSHTINVMGGDEAFRYTLTGNYRTNPGVMKGNLRTSFNTAANLQYVTKKINIGNNTQYFNVRGQESPYGSFSLYTEMNPFLAPYDENGNLLRFVGDFQNTWGDGRGDPFRRNASLYRQENPLYAASLNPEAFNLESRLINNSQIRWNILKNLFVQGRFSYTLVHNERHNFQPAGLPRFDEFDFDRRGRYALNQGRTNLWDGDVQVNLAQSFGKHMLFATTSGSMRNMESISYSQTAVGFANENMRNFIFGTQYNPGSSPSGSQSTARLVTLRGNVNYGYNERYFMDFSYSLDGSSQFGANRRYNTFWSLGGRWNLEREAFLRESTLVNRLQLRGSIGPTGGQNFPPYQGITTYGYATGTPYRGLIPIRLLNYGDPDLQWQQTFKQNLGVDITLFQERLNITADVFQDRVSNVLMPVLRPPSVGFSEYSTNLGKMQNTGWEFNANVTVLRNLQRRINWNVGFNGMQLRNKILEIAAIPGVTLPTTNDPDNPLTRTQELQLRNNFRYVVGGSMDDVWATPSAGIDPATGREIFIMPDGSYTYNASRAFERPLGSVQPKLLGGINTSFQYKDWVLSAAANYRTGARIYNVNLRERLEFVNNLNFYRNLDRRVATERWQREGDVSPFLGLTSRPFYRESDRFLQTEHLLQVQSISLAYRFNKENAWMKRARLSNTLVSLFWNTPFVFTSLESEQRGLNTPFQRHFSIQLSTTLF</sequence>
<dbReference type="NCBIfam" id="TIGR04056">
    <property type="entry name" value="OMP_RagA_SusC"/>
    <property type="match status" value="1"/>
</dbReference>
<keyword evidence="4 7" id="KW-0812">Transmembrane</keyword>
<evidence type="ECO:0000256" key="7">
    <source>
        <dbReference type="PROSITE-ProRule" id="PRU01360"/>
    </source>
</evidence>
<gene>
    <name evidence="9" type="ORF">GCM10017764_11190</name>
</gene>